<dbReference type="Proteomes" id="UP000030624">
    <property type="component" value="Chromosome"/>
</dbReference>
<dbReference type="STRING" id="565033.GACE_2178"/>
<gene>
    <name evidence="1" type="ORF">GACE_2178</name>
</gene>
<evidence type="ECO:0000313" key="2">
    <source>
        <dbReference type="Proteomes" id="UP000030624"/>
    </source>
</evidence>
<dbReference type="HOGENOM" id="CLU_1118195_0_0_2"/>
<dbReference type="GeneID" id="24798740"/>
<dbReference type="RefSeq" id="WP_148305974.1">
    <property type="nucleotide sequence ID" value="NZ_CP009552.1"/>
</dbReference>
<evidence type="ECO:0000313" key="1">
    <source>
        <dbReference type="EMBL" id="AIY91199.1"/>
    </source>
</evidence>
<dbReference type="AlphaFoldDB" id="A0A0A7GGN8"/>
<organism evidence="1 2">
    <name type="scientific">Geoglobus acetivorans</name>
    <dbReference type="NCBI Taxonomy" id="565033"/>
    <lineage>
        <taxon>Archaea</taxon>
        <taxon>Methanobacteriati</taxon>
        <taxon>Methanobacteriota</taxon>
        <taxon>Archaeoglobi</taxon>
        <taxon>Archaeoglobales</taxon>
        <taxon>Archaeoglobaceae</taxon>
        <taxon>Geoglobus</taxon>
    </lineage>
</organism>
<dbReference type="EMBL" id="CP009552">
    <property type="protein sequence ID" value="AIY91199.1"/>
    <property type="molecule type" value="Genomic_DNA"/>
</dbReference>
<sequence length="248" mass="29799">MFRKFKNTMSKKKSIDLDNLKKYSIATEKWLYHYFKIGFTISSNINDEELPQYLSNLERKVLEFCLGVLVSKDGAETKDGLYYFGNLGKNVSVVTRELNKNEYEILVRFPDMLDEDYERPKGAFVRYAYPDEREYKFSPIQSLIAARILPEIEKYLCMLFNVEPHQVYDYYYLDERGLPYVTQFDGVQFLDYSLEKRLRLHFDLPELERQIFGSSFEKYVKHILDKKEDDEYMMEYCSKVEKLIRNYI</sequence>
<accession>A0A0A7GGN8</accession>
<name>A0A0A7GGN8_GEOAI</name>
<reference evidence="1 2" key="1">
    <citation type="journal article" date="2015" name="Appl. Environ. Microbiol.">
        <title>The Geoglobus acetivorans genome: Fe(III) reduction, acetate utilization, autotrophic growth, and degradation of aromatic compounds in a hyperthermophilic archaeon.</title>
        <authorList>
            <person name="Mardanov A.V."/>
            <person name="Slododkina G.B."/>
            <person name="Slobodkin A.I."/>
            <person name="Beletsky A.V."/>
            <person name="Gavrilov S.N."/>
            <person name="Kublanov I.V."/>
            <person name="Bonch-Osmolovskaya E.A."/>
            <person name="Skryabin K.G."/>
            <person name="Ravin N.V."/>
        </authorList>
    </citation>
    <scope>NUCLEOTIDE SEQUENCE [LARGE SCALE GENOMIC DNA]</scope>
    <source>
        <strain evidence="1 2">SBH6</strain>
    </source>
</reference>
<protein>
    <submittedName>
        <fullName evidence="1">Uncharacterized protein</fullName>
    </submittedName>
</protein>
<proteinExistence type="predicted"/>
<dbReference type="KEGG" id="gac:GACE_2178"/>